<keyword evidence="9" id="KW-0862">Zinc</keyword>
<gene>
    <name evidence="19" type="primary">rpoB1</name>
</gene>
<feature type="domain" description="RNA polymerase Rpb2" evidence="17">
    <location>
        <begin position="6"/>
        <end position="67"/>
    </location>
</feature>
<evidence type="ECO:0000259" key="16">
    <source>
        <dbReference type="Pfam" id="PF04560"/>
    </source>
</evidence>
<name>A0A075HXY1_9EURY</name>
<dbReference type="InterPro" id="IPR007120">
    <property type="entry name" value="DNA-dir_RNAP_su2_dom"/>
</dbReference>
<dbReference type="GO" id="GO:0006351">
    <property type="term" value="P:DNA-templated transcription"/>
    <property type="evidence" value="ECO:0007669"/>
    <property type="project" value="InterPro"/>
</dbReference>
<feature type="domain" description="RNA polymerase Rpb2" evidence="16">
    <location>
        <begin position="509"/>
        <end position="599"/>
    </location>
</feature>
<evidence type="ECO:0000256" key="1">
    <source>
        <dbReference type="ARBA" id="ARBA00001947"/>
    </source>
</evidence>
<protein>
    <recommendedName>
        <fullName evidence="14">DNA-directed RNA polymerase subunit beta</fullName>
        <ecNumber evidence="14">2.7.7.6</ecNumber>
    </recommendedName>
</protein>
<evidence type="ECO:0000256" key="6">
    <source>
        <dbReference type="ARBA" id="ARBA00022679"/>
    </source>
</evidence>
<evidence type="ECO:0000256" key="8">
    <source>
        <dbReference type="ARBA" id="ARBA00022723"/>
    </source>
</evidence>
<dbReference type="Pfam" id="PF04560">
    <property type="entry name" value="RNA_pol_Rpb2_7"/>
    <property type="match status" value="1"/>
</dbReference>
<comment type="subcellular location">
    <subcellularLocation>
        <location evidence="2">Cytoplasm</location>
    </subcellularLocation>
</comment>
<dbReference type="GO" id="GO:0005737">
    <property type="term" value="C:cytoplasm"/>
    <property type="evidence" value="ECO:0007669"/>
    <property type="project" value="UniProtKB-SubCell"/>
</dbReference>
<evidence type="ECO:0000259" key="17">
    <source>
        <dbReference type="Pfam" id="PF04566"/>
    </source>
</evidence>
<evidence type="ECO:0000256" key="12">
    <source>
        <dbReference type="ARBA" id="ARBA00025838"/>
    </source>
</evidence>
<evidence type="ECO:0000256" key="11">
    <source>
        <dbReference type="ARBA" id="ARBA00023163"/>
    </source>
</evidence>
<feature type="domain" description="RNA polymerase Rpb2" evidence="18">
    <location>
        <begin position="88"/>
        <end position="121"/>
    </location>
</feature>
<dbReference type="InterPro" id="IPR014724">
    <property type="entry name" value="RNA_pol_RPB2_OB-fold"/>
</dbReference>
<keyword evidence="11 14" id="KW-0804">Transcription</keyword>
<keyword evidence="6 14" id="KW-0808">Transferase</keyword>
<evidence type="ECO:0000259" key="15">
    <source>
        <dbReference type="Pfam" id="PF00562"/>
    </source>
</evidence>
<evidence type="ECO:0000256" key="13">
    <source>
        <dbReference type="ARBA" id="ARBA00048552"/>
    </source>
</evidence>
<dbReference type="Pfam" id="PF04567">
    <property type="entry name" value="RNA_pol_Rpb2_5"/>
    <property type="match status" value="1"/>
</dbReference>
<keyword evidence="5" id="KW-0963">Cytoplasm</keyword>
<evidence type="ECO:0000256" key="2">
    <source>
        <dbReference type="ARBA" id="ARBA00004496"/>
    </source>
</evidence>
<dbReference type="InterPro" id="IPR037033">
    <property type="entry name" value="DNA-dir_RNAP_su2_hyb_sf"/>
</dbReference>
<accession>A0A075HXY1</accession>
<comment type="function">
    <text evidence="14">DNA-dependent RNA polymerase catalyzes the transcription of DNA into RNA using the four ribonucleoside triphosphates as substrates.</text>
</comment>
<dbReference type="GO" id="GO:0000428">
    <property type="term" value="C:DNA-directed RNA polymerase complex"/>
    <property type="evidence" value="ECO:0007669"/>
    <property type="project" value="UniProtKB-KW"/>
</dbReference>
<dbReference type="Gene3D" id="2.40.270.10">
    <property type="entry name" value="DNA-directed RNA polymerase, subunit 2, domain 6"/>
    <property type="match status" value="1"/>
</dbReference>
<evidence type="ECO:0000259" key="18">
    <source>
        <dbReference type="Pfam" id="PF04567"/>
    </source>
</evidence>
<evidence type="ECO:0000256" key="9">
    <source>
        <dbReference type="ARBA" id="ARBA00022833"/>
    </source>
</evidence>
<dbReference type="Pfam" id="PF04566">
    <property type="entry name" value="RNA_pol_Rpb2_4"/>
    <property type="match status" value="1"/>
</dbReference>
<proteinExistence type="inferred from homology"/>
<evidence type="ECO:0000256" key="10">
    <source>
        <dbReference type="ARBA" id="ARBA00023125"/>
    </source>
</evidence>
<dbReference type="InterPro" id="IPR007641">
    <property type="entry name" value="RNA_pol_Rpb2_7"/>
</dbReference>
<dbReference type="NCBIfam" id="TIGR03670">
    <property type="entry name" value="rpoB_arch"/>
    <property type="match status" value="1"/>
</dbReference>
<dbReference type="EMBL" id="KF901116">
    <property type="protein sequence ID" value="AIF18638.1"/>
    <property type="molecule type" value="Genomic_DNA"/>
</dbReference>
<dbReference type="GO" id="GO:0003899">
    <property type="term" value="F:DNA-directed RNA polymerase activity"/>
    <property type="evidence" value="ECO:0007669"/>
    <property type="project" value="UniProtKB-EC"/>
</dbReference>
<keyword evidence="4 14" id="KW-0240">DNA-directed RNA polymerase</keyword>
<comment type="similarity">
    <text evidence="3 14">Belongs to the RNA polymerase beta chain family.</text>
</comment>
<keyword evidence="10" id="KW-0238">DNA-binding</keyword>
<dbReference type="GO" id="GO:0008270">
    <property type="term" value="F:zinc ion binding"/>
    <property type="evidence" value="ECO:0007669"/>
    <property type="project" value="InterPro"/>
</dbReference>
<dbReference type="CDD" id="cd00653">
    <property type="entry name" value="RNA_pol_B_RPB2"/>
    <property type="match status" value="1"/>
</dbReference>
<dbReference type="Gene3D" id="2.40.50.150">
    <property type="match status" value="1"/>
</dbReference>
<evidence type="ECO:0000256" key="7">
    <source>
        <dbReference type="ARBA" id="ARBA00022695"/>
    </source>
</evidence>
<organism evidence="19">
    <name type="scientific">uncultured marine group II/III euryarchaeote KM3_83_G03</name>
    <dbReference type="NCBI Taxonomy" id="1456522"/>
    <lineage>
        <taxon>Archaea</taxon>
        <taxon>Methanobacteriati</taxon>
        <taxon>Methanobacteriota</taxon>
        <taxon>environmental samples</taxon>
    </lineage>
</organism>
<dbReference type="InterPro" id="IPR007121">
    <property type="entry name" value="RNA_pol_bsu_CS"/>
</dbReference>
<dbReference type="Gene3D" id="3.90.1800.10">
    <property type="entry name" value="RNA polymerase alpha subunit dimerisation domain"/>
    <property type="match status" value="1"/>
</dbReference>
<keyword evidence="8" id="KW-0479">Metal-binding</keyword>
<dbReference type="PANTHER" id="PTHR20856">
    <property type="entry name" value="DNA-DIRECTED RNA POLYMERASE I SUBUNIT 2"/>
    <property type="match status" value="1"/>
</dbReference>
<feature type="domain" description="DNA-directed RNA polymerase subunit 2 hybrid-binding" evidence="15">
    <location>
        <begin position="136"/>
        <end position="507"/>
    </location>
</feature>
<sequence length="603" mass="67383">MTSASVFINNKYVGDLDKAESFVKQLITQRRSGKVPQFINVMHDKENGNVNVETCKGRMCRPLVVVKDGKTELSKEHLTKISKGEMTWQDLLKQGLIEYLDASEEENALVAFVEEDLTPEHTHLELSSVDIVGIATSLVPFGNYNHGVRLTQGSKNQKQAIGFYAANFFTRMDMDVNLLHYPQFPLVSTITHDILSFDQHPSGQNVIVAVMAYKGYNMEDAVVINKGSVDRGLARSSYYRPMISEELRYSGGLIDEISLPDKDVKGYRSEHDYRFLEEDGIITPEAKVEEGDVIIGKTSPPRFLSSMDEYNLTASARRESSIALKHGEHGVVDFVLLTENEEGNRLAQVRLRDLRIPEVGDKFTSRHGQKGVISIVLPEADVPFSASGIKPDIIFSPHGVPSRMTVSHLLECLAGKTAAMRGKIVDGTIFESEPEAELRTQLMNLGFKEDGTETMYSGTTGEKFKVRIFIGNMYYLKLKHMVANKIHSRARGPIQLLTRQPTEGRAKEGGLRLGEMEKDTFVAHGASLALKERFDSDKVTVPVCKKSGLVGYYDARKDNKALSPMYGEESEMADVEISYAFKLLIDELKSLGIYPKMELKSKF</sequence>
<keyword evidence="7 14" id="KW-0548">Nucleotidyltransferase</keyword>
<dbReference type="GO" id="GO:0003677">
    <property type="term" value="F:DNA binding"/>
    <property type="evidence" value="ECO:0007669"/>
    <property type="project" value="UniProtKB-KW"/>
</dbReference>
<evidence type="ECO:0000256" key="5">
    <source>
        <dbReference type="ARBA" id="ARBA00022490"/>
    </source>
</evidence>
<evidence type="ECO:0000256" key="3">
    <source>
        <dbReference type="ARBA" id="ARBA00006835"/>
    </source>
</evidence>
<reference evidence="19" key="1">
    <citation type="journal article" date="2014" name="Genome Biol. Evol.">
        <title>Pangenome evidence for extensive interdomain horizontal transfer affecting lineage core and shell genes in uncultured planktonic thaumarchaeota and euryarchaeota.</title>
        <authorList>
            <person name="Deschamps P."/>
            <person name="Zivanovic Y."/>
            <person name="Moreira D."/>
            <person name="Rodriguez-Valera F."/>
            <person name="Lopez-Garcia P."/>
        </authorList>
    </citation>
    <scope>NUCLEOTIDE SEQUENCE</scope>
</reference>
<dbReference type="AlphaFoldDB" id="A0A075HXY1"/>
<evidence type="ECO:0000313" key="19">
    <source>
        <dbReference type="EMBL" id="AIF18638.1"/>
    </source>
</evidence>
<dbReference type="InterPro" id="IPR007647">
    <property type="entry name" value="RNA_pol_Rpb2_5"/>
</dbReference>
<dbReference type="InterPro" id="IPR007646">
    <property type="entry name" value="RNA_pol_Rpb2_4"/>
</dbReference>
<dbReference type="InterPro" id="IPR019969">
    <property type="entry name" value="RNAP_Rpo2"/>
</dbReference>
<dbReference type="EC" id="2.7.7.6" evidence="14"/>
<dbReference type="SUPFAM" id="SSF64484">
    <property type="entry name" value="beta and beta-prime subunits of DNA dependent RNA-polymerase"/>
    <property type="match status" value="1"/>
</dbReference>
<dbReference type="Pfam" id="PF00562">
    <property type="entry name" value="RNA_pol_Rpb2_6"/>
    <property type="match status" value="1"/>
</dbReference>
<evidence type="ECO:0000256" key="4">
    <source>
        <dbReference type="ARBA" id="ARBA00022478"/>
    </source>
</evidence>
<comment type="catalytic activity">
    <reaction evidence="13 14">
        <text>RNA(n) + a ribonucleoside 5'-triphosphate = RNA(n+1) + diphosphate</text>
        <dbReference type="Rhea" id="RHEA:21248"/>
        <dbReference type="Rhea" id="RHEA-COMP:14527"/>
        <dbReference type="Rhea" id="RHEA-COMP:17342"/>
        <dbReference type="ChEBI" id="CHEBI:33019"/>
        <dbReference type="ChEBI" id="CHEBI:61557"/>
        <dbReference type="ChEBI" id="CHEBI:140395"/>
        <dbReference type="EC" id="2.7.7.6"/>
    </reaction>
</comment>
<comment type="subunit">
    <text evidence="12">Part of the RNA polymerase complex.</text>
</comment>
<dbReference type="Gene3D" id="3.90.1070.20">
    <property type="match status" value="1"/>
</dbReference>
<evidence type="ECO:0000256" key="14">
    <source>
        <dbReference type="RuleBase" id="RU363031"/>
    </source>
</evidence>
<comment type="cofactor">
    <cofactor evidence="1">
        <name>Zn(2+)</name>
        <dbReference type="ChEBI" id="CHEBI:29105"/>
    </cofactor>
</comment>
<dbReference type="InterPro" id="IPR015712">
    <property type="entry name" value="DNA-dir_RNA_pol_su2"/>
</dbReference>
<dbReference type="GO" id="GO:0032549">
    <property type="term" value="F:ribonucleoside binding"/>
    <property type="evidence" value="ECO:0007669"/>
    <property type="project" value="InterPro"/>
</dbReference>
<dbReference type="PROSITE" id="PS01166">
    <property type="entry name" value="RNA_POL_BETA"/>
    <property type="match status" value="1"/>
</dbReference>